<proteinExistence type="predicted"/>
<keyword evidence="2" id="KW-1185">Reference proteome</keyword>
<protein>
    <submittedName>
        <fullName evidence="1">Uncharacterized protein</fullName>
    </submittedName>
</protein>
<evidence type="ECO:0000313" key="2">
    <source>
        <dbReference type="Proteomes" id="UP000807025"/>
    </source>
</evidence>
<dbReference type="Proteomes" id="UP000807025">
    <property type="component" value="Unassembled WGS sequence"/>
</dbReference>
<comment type="caution">
    <text evidence="1">The sequence shown here is derived from an EMBL/GenBank/DDBJ whole genome shotgun (WGS) entry which is preliminary data.</text>
</comment>
<dbReference type="AlphaFoldDB" id="A0A9P6DET6"/>
<feature type="non-terminal residue" evidence="1">
    <location>
        <position position="120"/>
    </location>
</feature>
<accession>A0A9P6DET6</accession>
<evidence type="ECO:0000313" key="1">
    <source>
        <dbReference type="EMBL" id="KAF9494454.1"/>
    </source>
</evidence>
<gene>
    <name evidence="1" type="ORF">BDN71DRAFT_1448773</name>
</gene>
<organism evidence="1 2">
    <name type="scientific">Pleurotus eryngii</name>
    <name type="common">Boletus of the steppes</name>
    <dbReference type="NCBI Taxonomy" id="5323"/>
    <lineage>
        <taxon>Eukaryota</taxon>
        <taxon>Fungi</taxon>
        <taxon>Dikarya</taxon>
        <taxon>Basidiomycota</taxon>
        <taxon>Agaricomycotina</taxon>
        <taxon>Agaricomycetes</taxon>
        <taxon>Agaricomycetidae</taxon>
        <taxon>Agaricales</taxon>
        <taxon>Pleurotineae</taxon>
        <taxon>Pleurotaceae</taxon>
        <taxon>Pleurotus</taxon>
    </lineage>
</organism>
<reference evidence="1" key="1">
    <citation type="submission" date="2020-11" db="EMBL/GenBank/DDBJ databases">
        <authorList>
            <consortium name="DOE Joint Genome Institute"/>
            <person name="Ahrendt S."/>
            <person name="Riley R."/>
            <person name="Andreopoulos W."/>
            <person name="Labutti K."/>
            <person name="Pangilinan J."/>
            <person name="Ruiz-Duenas F.J."/>
            <person name="Barrasa J.M."/>
            <person name="Sanchez-Garcia M."/>
            <person name="Camarero S."/>
            <person name="Miyauchi S."/>
            <person name="Serrano A."/>
            <person name="Linde D."/>
            <person name="Babiker R."/>
            <person name="Drula E."/>
            <person name="Ayuso-Fernandez I."/>
            <person name="Pacheco R."/>
            <person name="Padilla G."/>
            <person name="Ferreira P."/>
            <person name="Barriuso J."/>
            <person name="Kellner H."/>
            <person name="Castanera R."/>
            <person name="Alfaro M."/>
            <person name="Ramirez L."/>
            <person name="Pisabarro A.G."/>
            <person name="Kuo A."/>
            <person name="Tritt A."/>
            <person name="Lipzen A."/>
            <person name="He G."/>
            <person name="Yan M."/>
            <person name="Ng V."/>
            <person name="Cullen D."/>
            <person name="Martin F."/>
            <person name="Rosso M.-N."/>
            <person name="Henrissat B."/>
            <person name="Hibbett D."/>
            <person name="Martinez A.T."/>
            <person name="Grigoriev I.V."/>
        </authorList>
    </citation>
    <scope>NUCLEOTIDE SEQUENCE</scope>
    <source>
        <strain evidence="1">ATCC 90797</strain>
    </source>
</reference>
<name>A0A9P6DET6_PLEER</name>
<dbReference type="EMBL" id="MU154572">
    <property type="protein sequence ID" value="KAF9494454.1"/>
    <property type="molecule type" value="Genomic_DNA"/>
</dbReference>
<dbReference type="OrthoDB" id="3037592at2759"/>
<sequence>MVGCRTRVAKHATLQPYTEVMGPKQVLGNFQQMSQVKLATGRRSFDHGNKATHLGSQSEATSDAYIKVMYGQLLDESRITWFHDADDEAPVRTGSAAATTQLKITEGSGRGSCKCSNQKM</sequence>